<proteinExistence type="predicted"/>
<dbReference type="AlphaFoldDB" id="A0A644YQ89"/>
<evidence type="ECO:0000313" key="1">
    <source>
        <dbReference type="EMBL" id="MPM30479.1"/>
    </source>
</evidence>
<reference evidence="1" key="1">
    <citation type="submission" date="2019-08" db="EMBL/GenBank/DDBJ databases">
        <authorList>
            <person name="Kucharzyk K."/>
            <person name="Murdoch R.W."/>
            <person name="Higgins S."/>
            <person name="Loffler F."/>
        </authorList>
    </citation>
    <scope>NUCLEOTIDE SEQUENCE</scope>
</reference>
<protein>
    <submittedName>
        <fullName evidence="1">Uncharacterized protein</fullName>
    </submittedName>
</protein>
<name>A0A644YQ89_9ZZZZ</name>
<accession>A0A644YQ89</accession>
<sequence>MIPVINKDISVSINEEKIVDDSRLDGLKEFITNTRLTHAGGHFPVSWTLGC</sequence>
<dbReference type="EMBL" id="VSSQ01005796">
    <property type="protein sequence ID" value="MPM30479.1"/>
    <property type="molecule type" value="Genomic_DNA"/>
</dbReference>
<comment type="caution">
    <text evidence="1">The sequence shown here is derived from an EMBL/GenBank/DDBJ whole genome shotgun (WGS) entry which is preliminary data.</text>
</comment>
<gene>
    <name evidence="1" type="ORF">SDC9_77029</name>
</gene>
<organism evidence="1">
    <name type="scientific">bioreactor metagenome</name>
    <dbReference type="NCBI Taxonomy" id="1076179"/>
    <lineage>
        <taxon>unclassified sequences</taxon>
        <taxon>metagenomes</taxon>
        <taxon>ecological metagenomes</taxon>
    </lineage>
</organism>